<accession>A0AAV0BG46</accession>
<comment type="caution">
    <text evidence="11">The sequence shown here is derived from an EMBL/GenBank/DDBJ whole genome shotgun (WGS) entry which is preliminary data.</text>
</comment>
<evidence type="ECO:0000256" key="6">
    <source>
        <dbReference type="ARBA" id="ARBA00023098"/>
    </source>
</evidence>
<sequence>MNTTLFKIFLLFALVVVVHSIPQGRRLHRRDPAIRDSPSGGYSPVWVDCPEDLTVRLPTVDGPLASKEEQYILERTKKSLPYWRAYLSHAGLDDFEIENFLNRAMTEGPVPGVTLPNIGMSLSGGGVRASLIAASVVNALDSRNSESVQAGTGGIIQLMNYVCGLSGQVFIHFSRPKGSWFTGSWSTSNFPQARKLVDTWNLNSKNQPFDWNTMKAYPRAIKIAMKKAKAGFPASMVDVWSLMVGKHFVNAPDYGQSVLFSSIQKVPAFQNHDAPFPIIVATSRGDKGRSEITLQTPIYEFTPYEFGEWHPSLNAFIPIEYLGTSMFGGKVIPHNACARGFDNAGFVMGSSSNILSEPFMPRRHLSFWTSLFAHFFEYVTAHMYDEALISNPFNGLGTGFGPRSGFPDGKDSLLYLADGGMAGENMPIWPLLQHPRKVDCIFAVDAQADGGGHFLSHPGYSNGTSLYTTYKKTTLPDYSNYHFPKIPDPHKEFSELGLDKRPSFFGCNETKAPLVIYFPNYYLVAEADFITTHASYTKGEINDVMANGFAIVTQKAGRVNDDMILSSNLTDELNFAGRKILPRWSTCLACALIDRQLQRSGIRRSNQCESCFQQHCN</sequence>
<name>A0AAV0BG46_PHAPC</name>
<evidence type="ECO:0000259" key="10">
    <source>
        <dbReference type="PROSITE" id="PS51210"/>
    </source>
</evidence>
<feature type="domain" description="PLA2c" evidence="10">
    <location>
        <begin position="48"/>
        <end position="617"/>
    </location>
</feature>
<dbReference type="GO" id="GO:0004623">
    <property type="term" value="F:phospholipase A2 activity"/>
    <property type="evidence" value="ECO:0007669"/>
    <property type="project" value="TreeGrafter"/>
</dbReference>
<dbReference type="Pfam" id="PF01735">
    <property type="entry name" value="PLA2_B"/>
    <property type="match status" value="1"/>
</dbReference>
<evidence type="ECO:0000256" key="5">
    <source>
        <dbReference type="ARBA" id="ARBA00022963"/>
    </source>
</evidence>
<evidence type="ECO:0000256" key="9">
    <source>
        <dbReference type="RuleBase" id="RU362103"/>
    </source>
</evidence>
<dbReference type="PANTHER" id="PTHR10728:SF33">
    <property type="entry name" value="LYSOPHOSPHOLIPASE 1-RELATED"/>
    <property type="match status" value="1"/>
</dbReference>
<dbReference type="InterPro" id="IPR016035">
    <property type="entry name" value="Acyl_Trfase/lysoPLipase"/>
</dbReference>
<comment type="catalytic activity">
    <reaction evidence="9">
        <text>a 1-acyl-sn-glycero-3-phosphocholine + H2O = sn-glycerol 3-phosphocholine + a fatty acid + H(+)</text>
        <dbReference type="Rhea" id="RHEA:15177"/>
        <dbReference type="ChEBI" id="CHEBI:15377"/>
        <dbReference type="ChEBI" id="CHEBI:15378"/>
        <dbReference type="ChEBI" id="CHEBI:16870"/>
        <dbReference type="ChEBI" id="CHEBI:28868"/>
        <dbReference type="ChEBI" id="CHEBI:58168"/>
        <dbReference type="EC" id="3.1.1.5"/>
    </reaction>
</comment>
<proteinExistence type="inferred from homology"/>
<dbReference type="SMART" id="SM00022">
    <property type="entry name" value="PLAc"/>
    <property type="match status" value="1"/>
</dbReference>
<gene>
    <name evidence="11" type="ORF">PPACK8108_LOCUS20887</name>
</gene>
<dbReference type="PROSITE" id="PS51210">
    <property type="entry name" value="PLA2C"/>
    <property type="match status" value="1"/>
</dbReference>
<dbReference type="InterPro" id="IPR002642">
    <property type="entry name" value="LysoPLipase_cat_dom"/>
</dbReference>
<keyword evidence="5 8" id="KW-0442">Lipid degradation</keyword>
<evidence type="ECO:0000313" key="12">
    <source>
        <dbReference type="Proteomes" id="UP001153365"/>
    </source>
</evidence>
<evidence type="ECO:0000256" key="2">
    <source>
        <dbReference type="ARBA" id="ARBA00013274"/>
    </source>
</evidence>
<dbReference type="GO" id="GO:0005829">
    <property type="term" value="C:cytosol"/>
    <property type="evidence" value="ECO:0007669"/>
    <property type="project" value="TreeGrafter"/>
</dbReference>
<protein>
    <recommendedName>
        <fullName evidence="2 9">Lysophospholipase</fullName>
        <ecNumber evidence="2 9">3.1.1.5</ecNumber>
    </recommendedName>
</protein>
<dbReference type="EMBL" id="CALTRL010005779">
    <property type="protein sequence ID" value="CAH7686264.1"/>
    <property type="molecule type" value="Genomic_DNA"/>
</dbReference>
<comment type="similarity">
    <text evidence="1 9">Belongs to the lysophospholipase family.</text>
</comment>
<feature type="chain" id="PRO_5043104388" description="Lysophospholipase" evidence="9">
    <location>
        <begin position="21"/>
        <end position="617"/>
    </location>
</feature>
<keyword evidence="3 9" id="KW-0732">Signal</keyword>
<dbReference type="Gene3D" id="3.40.1090.10">
    <property type="entry name" value="Cytosolic phospholipase A2 catalytic domain"/>
    <property type="match status" value="1"/>
</dbReference>
<feature type="signal peptide" evidence="9">
    <location>
        <begin position="1"/>
        <end position="20"/>
    </location>
</feature>
<reference evidence="11" key="1">
    <citation type="submission" date="2022-06" db="EMBL/GenBank/DDBJ databases">
        <authorList>
            <consortium name="SYNGENTA / RWTH Aachen University"/>
        </authorList>
    </citation>
    <scope>NUCLEOTIDE SEQUENCE</scope>
</reference>
<evidence type="ECO:0000313" key="11">
    <source>
        <dbReference type="EMBL" id="CAH7686264.1"/>
    </source>
</evidence>
<dbReference type="PANTHER" id="PTHR10728">
    <property type="entry name" value="CYTOSOLIC PHOSPHOLIPASE A2"/>
    <property type="match status" value="1"/>
</dbReference>
<dbReference type="Proteomes" id="UP001153365">
    <property type="component" value="Unassembled WGS sequence"/>
</dbReference>
<dbReference type="GO" id="GO:0004622">
    <property type="term" value="F:phosphatidylcholine lysophospholipase activity"/>
    <property type="evidence" value="ECO:0007669"/>
    <property type="project" value="UniProtKB-EC"/>
</dbReference>
<evidence type="ECO:0000256" key="3">
    <source>
        <dbReference type="ARBA" id="ARBA00022729"/>
    </source>
</evidence>
<dbReference type="GO" id="GO:0046475">
    <property type="term" value="P:glycerophospholipid catabolic process"/>
    <property type="evidence" value="ECO:0007669"/>
    <property type="project" value="TreeGrafter"/>
</dbReference>
<evidence type="ECO:0000256" key="8">
    <source>
        <dbReference type="PROSITE-ProRule" id="PRU00555"/>
    </source>
</evidence>
<keyword evidence="12" id="KW-1185">Reference proteome</keyword>
<keyword evidence="6 8" id="KW-0443">Lipid metabolism</keyword>
<organism evidence="11 12">
    <name type="scientific">Phakopsora pachyrhizi</name>
    <name type="common">Asian soybean rust disease fungus</name>
    <dbReference type="NCBI Taxonomy" id="170000"/>
    <lineage>
        <taxon>Eukaryota</taxon>
        <taxon>Fungi</taxon>
        <taxon>Dikarya</taxon>
        <taxon>Basidiomycota</taxon>
        <taxon>Pucciniomycotina</taxon>
        <taxon>Pucciniomycetes</taxon>
        <taxon>Pucciniales</taxon>
        <taxon>Phakopsoraceae</taxon>
        <taxon>Phakopsora</taxon>
    </lineage>
</organism>
<dbReference type="SUPFAM" id="SSF52151">
    <property type="entry name" value="FabD/lysophospholipase-like"/>
    <property type="match status" value="1"/>
</dbReference>
<evidence type="ECO:0000256" key="7">
    <source>
        <dbReference type="ARBA" id="ARBA00023180"/>
    </source>
</evidence>
<dbReference type="EC" id="3.1.1.5" evidence="2 9"/>
<dbReference type="AlphaFoldDB" id="A0AAV0BG46"/>
<keyword evidence="4 8" id="KW-0378">Hydrolase</keyword>
<evidence type="ECO:0000256" key="4">
    <source>
        <dbReference type="ARBA" id="ARBA00022801"/>
    </source>
</evidence>
<evidence type="ECO:0000256" key="1">
    <source>
        <dbReference type="ARBA" id="ARBA00008780"/>
    </source>
</evidence>
<keyword evidence="7" id="KW-0325">Glycoprotein</keyword>